<reference evidence="2 3" key="1">
    <citation type="submission" date="2018-07" db="EMBL/GenBank/DDBJ databases">
        <title>Pedobacter sp. nov., isolated from soil.</title>
        <authorList>
            <person name="Zhou L.Y."/>
            <person name="Du Z.J."/>
        </authorList>
    </citation>
    <scope>NUCLEOTIDE SEQUENCE [LARGE SCALE GENOMIC DNA]</scope>
    <source>
        <strain evidence="2 3">JDX94</strain>
    </source>
</reference>
<evidence type="ECO:0000259" key="1">
    <source>
        <dbReference type="Pfam" id="PF13628"/>
    </source>
</evidence>
<dbReference type="Pfam" id="PF13628">
    <property type="entry name" value="DUF4142"/>
    <property type="match status" value="1"/>
</dbReference>
<dbReference type="PANTHER" id="PTHR38593">
    <property type="entry name" value="BLR2558 PROTEIN"/>
    <property type="match status" value="1"/>
</dbReference>
<dbReference type="AlphaFoldDB" id="A0A369Q3W3"/>
<evidence type="ECO:0000313" key="3">
    <source>
        <dbReference type="Proteomes" id="UP000253961"/>
    </source>
</evidence>
<dbReference type="Proteomes" id="UP000253961">
    <property type="component" value="Unassembled WGS sequence"/>
</dbReference>
<keyword evidence="3" id="KW-1185">Reference proteome</keyword>
<comment type="caution">
    <text evidence="2">The sequence shown here is derived from an EMBL/GenBank/DDBJ whole genome shotgun (WGS) entry which is preliminary data.</text>
</comment>
<name>A0A369Q3W3_9SPHI</name>
<proteinExistence type="predicted"/>
<dbReference type="EMBL" id="QPKV01000002">
    <property type="protein sequence ID" value="RDC57726.1"/>
    <property type="molecule type" value="Genomic_DNA"/>
</dbReference>
<sequence length="253" mass="28409">MHMVCMSNLVLHRFKIQKHIWELLFLMYIRILPEIKFKNLFLPLVFSIHNKILEKMKKIFLLSTAIALLITFDACQIADKKSSTTKDSVSGDTTMVNGNHVTGAESTESGLDEAGATFLRKAAVGGIMEVEAAKIAQKNAKSQEVKDFAAKMLEDHTKANVELKELAVKKKIITPDALPAEDQIHLDEMKKTTGLIFDKHYMGMMVADHEKTVALFKEGAQNRDTQLKTWATKTLAVIQQHDEMAKKIALTLK</sequence>
<accession>A0A369Q3W3</accession>
<protein>
    <submittedName>
        <fullName evidence="2">DUF4142 domain-containing protein</fullName>
    </submittedName>
</protein>
<dbReference type="Gene3D" id="1.20.1260.10">
    <property type="match status" value="1"/>
</dbReference>
<dbReference type="InterPro" id="IPR025419">
    <property type="entry name" value="DUF4142"/>
</dbReference>
<dbReference type="InterPro" id="IPR012347">
    <property type="entry name" value="Ferritin-like"/>
</dbReference>
<feature type="domain" description="DUF4142" evidence="1">
    <location>
        <begin position="116"/>
        <end position="248"/>
    </location>
</feature>
<organism evidence="2 3">
    <name type="scientific">Pedobacter chinensis</name>
    <dbReference type="NCBI Taxonomy" id="2282421"/>
    <lineage>
        <taxon>Bacteria</taxon>
        <taxon>Pseudomonadati</taxon>
        <taxon>Bacteroidota</taxon>
        <taxon>Sphingobacteriia</taxon>
        <taxon>Sphingobacteriales</taxon>
        <taxon>Sphingobacteriaceae</taxon>
        <taxon>Pedobacter</taxon>
    </lineage>
</organism>
<evidence type="ECO:0000313" key="2">
    <source>
        <dbReference type="EMBL" id="RDC57726.1"/>
    </source>
</evidence>
<dbReference type="PANTHER" id="PTHR38593:SF1">
    <property type="entry name" value="BLR2558 PROTEIN"/>
    <property type="match status" value="1"/>
</dbReference>
<gene>
    <name evidence="2" type="ORF">DU508_01840</name>
</gene>